<dbReference type="EMBL" id="JADGJD010000638">
    <property type="protein sequence ID" value="KAJ3049484.1"/>
    <property type="molecule type" value="Genomic_DNA"/>
</dbReference>
<dbReference type="InterPro" id="IPR015422">
    <property type="entry name" value="PyrdxlP-dep_Trfase_small"/>
</dbReference>
<dbReference type="Proteomes" id="UP001212841">
    <property type="component" value="Unassembled WGS sequence"/>
</dbReference>
<feature type="region of interest" description="Disordered" evidence="1">
    <location>
        <begin position="89"/>
        <end position="108"/>
    </location>
</feature>
<dbReference type="Pfam" id="PF00266">
    <property type="entry name" value="Aminotran_5"/>
    <property type="match status" value="1"/>
</dbReference>
<accession>A0AAD5SAE6</accession>
<gene>
    <name evidence="3" type="ORF">HK097_009530</name>
</gene>
<feature type="domain" description="Aminotransferase class V" evidence="2">
    <location>
        <begin position="16"/>
        <end position="283"/>
    </location>
</feature>
<dbReference type="InterPro" id="IPR000192">
    <property type="entry name" value="Aminotrans_V_dom"/>
</dbReference>
<reference evidence="3" key="1">
    <citation type="submission" date="2020-05" db="EMBL/GenBank/DDBJ databases">
        <title>Phylogenomic resolution of chytrid fungi.</title>
        <authorList>
            <person name="Stajich J.E."/>
            <person name="Amses K."/>
            <person name="Simmons R."/>
            <person name="Seto K."/>
            <person name="Myers J."/>
            <person name="Bonds A."/>
            <person name="Quandt C.A."/>
            <person name="Barry K."/>
            <person name="Liu P."/>
            <person name="Grigoriev I."/>
            <person name="Longcore J.E."/>
            <person name="James T.Y."/>
        </authorList>
    </citation>
    <scope>NUCLEOTIDE SEQUENCE</scope>
    <source>
        <strain evidence="3">JEL0318</strain>
    </source>
</reference>
<protein>
    <recommendedName>
        <fullName evidence="2">Aminotransferase class V domain-containing protein</fullName>
    </recommendedName>
</protein>
<dbReference type="Gene3D" id="3.90.1150.10">
    <property type="entry name" value="Aspartate Aminotransferase, domain 1"/>
    <property type="match status" value="1"/>
</dbReference>
<dbReference type="PANTHER" id="PTHR14237:SF80">
    <property type="entry name" value="MOLYBDENUM COFACTOR SULFURASE"/>
    <property type="match status" value="1"/>
</dbReference>
<dbReference type="AlphaFoldDB" id="A0AAD5SAE6"/>
<dbReference type="SUPFAM" id="SSF53383">
    <property type="entry name" value="PLP-dependent transferases"/>
    <property type="match status" value="1"/>
</dbReference>
<feature type="compositionally biased region" description="Low complexity" evidence="1">
    <location>
        <begin position="93"/>
        <end position="104"/>
    </location>
</feature>
<dbReference type="InterPro" id="IPR015424">
    <property type="entry name" value="PyrdxlP-dep_Trfase"/>
</dbReference>
<proteinExistence type="predicted"/>
<dbReference type="PANTHER" id="PTHR14237">
    <property type="entry name" value="MOLYBDOPTERIN COFACTOR SULFURASE MOSC"/>
    <property type="match status" value="1"/>
</dbReference>
<feature type="non-terminal residue" evidence="3">
    <location>
        <position position="476"/>
    </location>
</feature>
<evidence type="ECO:0000313" key="4">
    <source>
        <dbReference type="Proteomes" id="UP001212841"/>
    </source>
</evidence>
<evidence type="ECO:0000313" key="3">
    <source>
        <dbReference type="EMBL" id="KAJ3049484.1"/>
    </source>
</evidence>
<dbReference type="Gene3D" id="3.40.640.10">
    <property type="entry name" value="Type I PLP-dependent aspartate aminotransferase-like (Major domain)"/>
    <property type="match status" value="1"/>
</dbReference>
<comment type="caution">
    <text evidence="3">The sequence shown here is derived from an EMBL/GenBank/DDBJ whole genome shotgun (WGS) entry which is preliminary data.</text>
</comment>
<dbReference type="InterPro" id="IPR015421">
    <property type="entry name" value="PyrdxlP-dep_Trfase_major"/>
</dbReference>
<name>A0AAD5SAE6_9FUNG</name>
<evidence type="ECO:0000256" key="1">
    <source>
        <dbReference type="SAM" id="MobiDB-lite"/>
    </source>
</evidence>
<sequence>MTKLSTHRYLNTDSTEYSVIFTANATAAIKLVGESIDWKRNTGHFWHLRECHTSVLGIRNYIQDADNIKPTPRVRGVTADEIEQYLSTNMQNPPSAHPTSPHPSRNTSPNFNLFAYPAQCNHSGTRFPLSYTSHLHSLAASQNPSPNPWKILLDASSYATTTPPNLSLHTPDFLVLSFYKLFGFPTGLGALIVRNSSIPCLNGRKYFGGGTVGAVCWDEMWEKSREGVAERFEDGTVGFQQVLALERGFEFLESKLGGWSRVRSHTMFLTEYLYGGMKEMRFLEGGSICKVYSGPAGERRKRVGDDGVEWEYGQGPIVNFNILRPGGGVVKPSEIMRLAAVNGIHLRAGCFCNPGACQAALGLSSGQVKEYADVHGHVCWDDKDVIDNQPLASLRVSFGASSTFGDALAFLQFLRTFFVDPFDSLPSLPPLPMRFTSTTTTKPTITSLTIYPIKSCGGYSVTEWPIGPTGLVLDRR</sequence>
<evidence type="ECO:0000259" key="2">
    <source>
        <dbReference type="Pfam" id="PF00266"/>
    </source>
</evidence>
<keyword evidence="4" id="KW-1185">Reference proteome</keyword>
<organism evidence="3 4">
    <name type="scientific">Rhizophlyctis rosea</name>
    <dbReference type="NCBI Taxonomy" id="64517"/>
    <lineage>
        <taxon>Eukaryota</taxon>
        <taxon>Fungi</taxon>
        <taxon>Fungi incertae sedis</taxon>
        <taxon>Chytridiomycota</taxon>
        <taxon>Chytridiomycota incertae sedis</taxon>
        <taxon>Chytridiomycetes</taxon>
        <taxon>Rhizophlyctidales</taxon>
        <taxon>Rhizophlyctidaceae</taxon>
        <taxon>Rhizophlyctis</taxon>
    </lineage>
</organism>
<dbReference type="SUPFAM" id="SSF141673">
    <property type="entry name" value="MOSC N-terminal domain-like"/>
    <property type="match status" value="1"/>
</dbReference>